<dbReference type="InterPro" id="IPR051609">
    <property type="entry name" value="NmrA/Isoflavone_reductase-like"/>
</dbReference>
<protein>
    <submittedName>
        <fullName evidence="4">NAD(P)-binding protein</fullName>
    </submittedName>
</protein>
<dbReference type="Proteomes" id="UP001194468">
    <property type="component" value="Unassembled WGS sequence"/>
</dbReference>
<dbReference type="Gene3D" id="3.40.50.720">
    <property type="entry name" value="NAD(P)-binding Rossmann-like Domain"/>
    <property type="match status" value="1"/>
</dbReference>
<dbReference type="GO" id="GO:0016491">
    <property type="term" value="F:oxidoreductase activity"/>
    <property type="evidence" value="ECO:0007669"/>
    <property type="project" value="UniProtKB-KW"/>
</dbReference>
<gene>
    <name evidence="4" type="ORF">L210DRAFT_1030533</name>
</gene>
<evidence type="ECO:0000313" key="5">
    <source>
        <dbReference type="Proteomes" id="UP001194468"/>
    </source>
</evidence>
<evidence type="ECO:0000313" key="4">
    <source>
        <dbReference type="EMBL" id="KAF8452563.1"/>
    </source>
</evidence>
<keyword evidence="1" id="KW-0521">NADP</keyword>
<evidence type="ECO:0000256" key="1">
    <source>
        <dbReference type="ARBA" id="ARBA00022857"/>
    </source>
</evidence>
<dbReference type="InterPro" id="IPR036291">
    <property type="entry name" value="NAD(P)-bd_dom_sf"/>
</dbReference>
<accession>A0AAD4CA77</accession>
<keyword evidence="2" id="KW-0560">Oxidoreductase</keyword>
<reference evidence="4" key="2">
    <citation type="journal article" date="2020" name="Nat. Commun.">
        <title>Large-scale genome sequencing of mycorrhizal fungi provides insights into the early evolution of symbiotic traits.</title>
        <authorList>
            <person name="Miyauchi S."/>
            <person name="Kiss E."/>
            <person name="Kuo A."/>
            <person name="Drula E."/>
            <person name="Kohler A."/>
            <person name="Sanchez-Garcia M."/>
            <person name="Morin E."/>
            <person name="Andreopoulos B."/>
            <person name="Barry K.W."/>
            <person name="Bonito G."/>
            <person name="Buee M."/>
            <person name="Carver A."/>
            <person name="Chen C."/>
            <person name="Cichocki N."/>
            <person name="Clum A."/>
            <person name="Culley D."/>
            <person name="Crous P.W."/>
            <person name="Fauchery L."/>
            <person name="Girlanda M."/>
            <person name="Hayes R.D."/>
            <person name="Keri Z."/>
            <person name="LaButti K."/>
            <person name="Lipzen A."/>
            <person name="Lombard V."/>
            <person name="Magnuson J."/>
            <person name="Maillard F."/>
            <person name="Murat C."/>
            <person name="Nolan M."/>
            <person name="Ohm R.A."/>
            <person name="Pangilinan J."/>
            <person name="Pereira M.F."/>
            <person name="Perotto S."/>
            <person name="Peter M."/>
            <person name="Pfister S."/>
            <person name="Riley R."/>
            <person name="Sitrit Y."/>
            <person name="Stielow J.B."/>
            <person name="Szollosi G."/>
            <person name="Zifcakova L."/>
            <person name="Stursova M."/>
            <person name="Spatafora J.W."/>
            <person name="Tedersoo L."/>
            <person name="Vaario L.M."/>
            <person name="Yamada A."/>
            <person name="Yan M."/>
            <person name="Wang P."/>
            <person name="Xu J."/>
            <person name="Bruns T."/>
            <person name="Baldrian P."/>
            <person name="Vilgalys R."/>
            <person name="Dunand C."/>
            <person name="Henrissat B."/>
            <person name="Grigoriev I.V."/>
            <person name="Hibbett D."/>
            <person name="Nagy L.G."/>
            <person name="Martin F.M."/>
        </authorList>
    </citation>
    <scope>NUCLEOTIDE SEQUENCE</scope>
    <source>
        <strain evidence="4">BED1</strain>
    </source>
</reference>
<dbReference type="Pfam" id="PF05368">
    <property type="entry name" value="NmrA"/>
    <property type="match status" value="1"/>
</dbReference>
<sequence length="284" mass="30410">MPYTSFAVAGPGPTIGGRIVQALINRGASVVALARPGSSSIQSPLIQGAKIVTVDYTDVKTLASILREHNVGVVISALAYGALPAQRPIADAAKEAGVKLFVPSEFGMPTEGGKDGHLAIKSEFADYVKSLGIPVLRIYTGVFMEFIPWLTGVELGKFHLMGEHTVPSSFTSLDDVSGFIAHVLTTLPASSLHDATFRIQGERTSLAAAGALYEARVPPVPVVHVTELPEGFVKQTFLQRKFDEGRLSSGWDNYLDKDIPESADSGNKAWEGHKWRSVKEVLGL</sequence>
<comment type="caution">
    <text evidence="4">The sequence shown here is derived from an EMBL/GenBank/DDBJ whole genome shotgun (WGS) entry which is preliminary data.</text>
</comment>
<reference evidence="4" key="1">
    <citation type="submission" date="2019-10" db="EMBL/GenBank/DDBJ databases">
        <authorList>
            <consortium name="DOE Joint Genome Institute"/>
            <person name="Kuo A."/>
            <person name="Miyauchi S."/>
            <person name="Kiss E."/>
            <person name="Drula E."/>
            <person name="Kohler A."/>
            <person name="Sanchez-Garcia M."/>
            <person name="Andreopoulos B."/>
            <person name="Barry K.W."/>
            <person name="Bonito G."/>
            <person name="Buee M."/>
            <person name="Carver A."/>
            <person name="Chen C."/>
            <person name="Cichocki N."/>
            <person name="Clum A."/>
            <person name="Culley D."/>
            <person name="Crous P.W."/>
            <person name="Fauchery L."/>
            <person name="Girlanda M."/>
            <person name="Hayes R."/>
            <person name="Keri Z."/>
            <person name="LaButti K."/>
            <person name="Lipzen A."/>
            <person name="Lombard V."/>
            <person name="Magnuson J."/>
            <person name="Maillard F."/>
            <person name="Morin E."/>
            <person name="Murat C."/>
            <person name="Nolan M."/>
            <person name="Ohm R."/>
            <person name="Pangilinan J."/>
            <person name="Pereira M."/>
            <person name="Perotto S."/>
            <person name="Peter M."/>
            <person name="Riley R."/>
            <person name="Sitrit Y."/>
            <person name="Stielow B."/>
            <person name="Szollosi G."/>
            <person name="Zifcakova L."/>
            <person name="Stursova M."/>
            <person name="Spatafora J.W."/>
            <person name="Tedersoo L."/>
            <person name="Vaario L.-M."/>
            <person name="Yamada A."/>
            <person name="Yan M."/>
            <person name="Wang P."/>
            <person name="Xu J."/>
            <person name="Bruns T."/>
            <person name="Baldrian P."/>
            <person name="Vilgalys R."/>
            <person name="Henrissat B."/>
            <person name="Grigoriev I.V."/>
            <person name="Hibbett D."/>
            <person name="Nagy L.G."/>
            <person name="Martin F.M."/>
        </authorList>
    </citation>
    <scope>NUCLEOTIDE SEQUENCE</scope>
    <source>
        <strain evidence="4">BED1</strain>
    </source>
</reference>
<dbReference type="InterPro" id="IPR008030">
    <property type="entry name" value="NmrA-like"/>
</dbReference>
<dbReference type="SUPFAM" id="SSF51735">
    <property type="entry name" value="NAD(P)-binding Rossmann-fold domains"/>
    <property type="match status" value="1"/>
</dbReference>
<dbReference type="AlphaFoldDB" id="A0AAD4CA77"/>
<feature type="domain" description="NmrA-like" evidence="3">
    <location>
        <begin position="7"/>
        <end position="146"/>
    </location>
</feature>
<organism evidence="4 5">
    <name type="scientific">Boletus edulis BED1</name>
    <dbReference type="NCBI Taxonomy" id="1328754"/>
    <lineage>
        <taxon>Eukaryota</taxon>
        <taxon>Fungi</taxon>
        <taxon>Dikarya</taxon>
        <taxon>Basidiomycota</taxon>
        <taxon>Agaricomycotina</taxon>
        <taxon>Agaricomycetes</taxon>
        <taxon>Agaricomycetidae</taxon>
        <taxon>Boletales</taxon>
        <taxon>Boletineae</taxon>
        <taxon>Boletaceae</taxon>
        <taxon>Boletoideae</taxon>
        <taxon>Boletus</taxon>
    </lineage>
</organism>
<dbReference type="PANTHER" id="PTHR47706:SF9">
    <property type="entry name" value="NMRA-LIKE DOMAIN-CONTAINING PROTEIN-RELATED"/>
    <property type="match status" value="1"/>
</dbReference>
<evidence type="ECO:0000256" key="2">
    <source>
        <dbReference type="ARBA" id="ARBA00023002"/>
    </source>
</evidence>
<name>A0AAD4CA77_BOLED</name>
<keyword evidence="5" id="KW-1185">Reference proteome</keyword>
<dbReference type="EMBL" id="WHUW01000001">
    <property type="protein sequence ID" value="KAF8452563.1"/>
    <property type="molecule type" value="Genomic_DNA"/>
</dbReference>
<dbReference type="PANTHER" id="PTHR47706">
    <property type="entry name" value="NMRA-LIKE FAMILY PROTEIN"/>
    <property type="match status" value="1"/>
</dbReference>
<evidence type="ECO:0000259" key="3">
    <source>
        <dbReference type="Pfam" id="PF05368"/>
    </source>
</evidence>
<proteinExistence type="predicted"/>